<keyword evidence="2" id="KW-0804">Transcription</keyword>
<dbReference type="InterPro" id="IPR051534">
    <property type="entry name" value="CBASS_pafABC_assoc_protein"/>
</dbReference>
<dbReference type="InterPro" id="IPR001034">
    <property type="entry name" value="DeoR_HTH"/>
</dbReference>
<keyword evidence="5" id="KW-1185">Reference proteome</keyword>
<gene>
    <name evidence="4" type="ORF">CLV71_11931</name>
</gene>
<evidence type="ECO:0000259" key="3">
    <source>
        <dbReference type="PROSITE" id="PS51000"/>
    </source>
</evidence>
<evidence type="ECO:0000313" key="4">
    <source>
        <dbReference type="EMBL" id="TDV41709.1"/>
    </source>
</evidence>
<dbReference type="Pfam" id="PF25583">
    <property type="entry name" value="WCX"/>
    <property type="match status" value="1"/>
</dbReference>
<comment type="caution">
    <text evidence="4">The sequence shown here is derived from an EMBL/GenBank/DDBJ whole genome shotgun (WGS) entry which is preliminary data.</text>
</comment>
<evidence type="ECO:0000313" key="5">
    <source>
        <dbReference type="Proteomes" id="UP000294927"/>
    </source>
</evidence>
<dbReference type="InterPro" id="IPR013196">
    <property type="entry name" value="HTH_11"/>
</dbReference>
<dbReference type="RefSeq" id="WP_133907519.1">
    <property type="nucleotide sequence ID" value="NZ_SOCP01000019.1"/>
</dbReference>
<dbReference type="GO" id="GO:0003677">
    <property type="term" value="F:DNA binding"/>
    <property type="evidence" value="ECO:0007669"/>
    <property type="project" value="UniProtKB-KW"/>
</dbReference>
<dbReference type="Pfam" id="PF08279">
    <property type="entry name" value="HTH_11"/>
    <property type="match status" value="1"/>
</dbReference>
<dbReference type="Gene3D" id="1.10.10.10">
    <property type="entry name" value="Winged helix-like DNA-binding domain superfamily/Winged helix DNA-binding domain"/>
    <property type="match status" value="1"/>
</dbReference>
<reference evidence="4 5" key="1">
    <citation type="submission" date="2019-03" db="EMBL/GenBank/DDBJ databases">
        <title>Genomic Encyclopedia of Archaeal and Bacterial Type Strains, Phase II (KMG-II): from individual species to whole genera.</title>
        <authorList>
            <person name="Goeker M."/>
        </authorList>
    </citation>
    <scope>NUCLEOTIDE SEQUENCE [LARGE SCALE GENOMIC DNA]</scope>
    <source>
        <strain evidence="4 5">DSM 45499</strain>
    </source>
</reference>
<keyword evidence="1" id="KW-0805">Transcription regulation</keyword>
<dbReference type="Proteomes" id="UP000294927">
    <property type="component" value="Unassembled WGS sequence"/>
</dbReference>
<dbReference type="PIRSF" id="PIRSF016838">
    <property type="entry name" value="PafC"/>
    <property type="match status" value="1"/>
</dbReference>
<dbReference type="InterPro" id="IPR057727">
    <property type="entry name" value="WCX_dom"/>
</dbReference>
<evidence type="ECO:0000256" key="2">
    <source>
        <dbReference type="ARBA" id="ARBA00023163"/>
    </source>
</evidence>
<organism evidence="4 5">
    <name type="scientific">Actinophytocola oryzae</name>
    <dbReference type="NCBI Taxonomy" id="502181"/>
    <lineage>
        <taxon>Bacteria</taxon>
        <taxon>Bacillati</taxon>
        <taxon>Actinomycetota</taxon>
        <taxon>Actinomycetes</taxon>
        <taxon>Pseudonocardiales</taxon>
        <taxon>Pseudonocardiaceae</taxon>
    </lineage>
</organism>
<dbReference type="PANTHER" id="PTHR34580:SF1">
    <property type="entry name" value="PROTEIN PAFC"/>
    <property type="match status" value="1"/>
</dbReference>
<dbReference type="PROSITE" id="PS52050">
    <property type="entry name" value="WYL"/>
    <property type="match status" value="1"/>
</dbReference>
<dbReference type="InterPro" id="IPR028349">
    <property type="entry name" value="PafC-like"/>
</dbReference>
<dbReference type="SUPFAM" id="SSF46785">
    <property type="entry name" value="Winged helix' DNA-binding domain"/>
    <property type="match status" value="1"/>
</dbReference>
<feature type="domain" description="HTH deoR-type" evidence="3">
    <location>
        <begin position="2"/>
        <end position="57"/>
    </location>
</feature>
<dbReference type="Pfam" id="PF13280">
    <property type="entry name" value="WYL"/>
    <property type="match status" value="1"/>
</dbReference>
<dbReference type="InterPro" id="IPR026881">
    <property type="entry name" value="WYL_dom"/>
</dbReference>
<dbReference type="PANTHER" id="PTHR34580">
    <property type="match status" value="1"/>
</dbReference>
<name>A0A4R7UXY2_9PSEU</name>
<evidence type="ECO:0000256" key="1">
    <source>
        <dbReference type="ARBA" id="ARBA00023015"/>
    </source>
</evidence>
<dbReference type="EMBL" id="SOCP01000019">
    <property type="protein sequence ID" value="TDV41709.1"/>
    <property type="molecule type" value="Genomic_DNA"/>
</dbReference>
<proteinExistence type="predicted"/>
<dbReference type="GO" id="GO:0003700">
    <property type="term" value="F:DNA-binding transcription factor activity"/>
    <property type="evidence" value="ECO:0007669"/>
    <property type="project" value="InterPro"/>
</dbReference>
<dbReference type="AlphaFoldDB" id="A0A4R7UXY2"/>
<accession>A0A4R7UXY2</accession>
<protein>
    <submittedName>
        <fullName evidence="4">Putative DNA-binding transcriptional regulator YafY</fullName>
    </submittedName>
</protein>
<dbReference type="InterPro" id="IPR036388">
    <property type="entry name" value="WH-like_DNA-bd_sf"/>
</dbReference>
<keyword evidence="4" id="KW-0238">DNA-binding</keyword>
<dbReference type="PROSITE" id="PS51000">
    <property type="entry name" value="HTH_DEOR_2"/>
    <property type="match status" value="1"/>
</dbReference>
<sequence length="336" mass="36414">MRAERLVALLFLLQQRQRATAAELAAALEVSERTVYRDVEALSSAGVPLWTEQGRAGGIRLLEGWRSRLDGLTGREAAAIFAIGVPELLAELGLGSSLVAARAKVMAGLPTELRDYAARIADRFHLDAPGWFQEVESTSQLTVVADAVASSKRLRVEYQRGATTVSRELAPLGLVVKAGVWYLVAQIDADIRTYRVAKIVSADVLPETFDRPKDFALTEWWAQASTKFERSLLRETVRLRLSQRGMKSLRAVTDPDTAAMAIATAGPPDEEGWREVTLEVESLPVATTQLLALGVNVEVVAPEALRTTLAELGLAIAARNAPVSDRHKGDVPPTSA</sequence>
<dbReference type="OrthoDB" id="3171994at2"/>
<dbReference type="InterPro" id="IPR036390">
    <property type="entry name" value="WH_DNA-bd_sf"/>
</dbReference>